<proteinExistence type="predicted"/>
<organism evidence="2 3">
    <name type="scientific">Lactuca saligna</name>
    <name type="common">Willowleaf lettuce</name>
    <dbReference type="NCBI Taxonomy" id="75948"/>
    <lineage>
        <taxon>Eukaryota</taxon>
        <taxon>Viridiplantae</taxon>
        <taxon>Streptophyta</taxon>
        <taxon>Embryophyta</taxon>
        <taxon>Tracheophyta</taxon>
        <taxon>Spermatophyta</taxon>
        <taxon>Magnoliopsida</taxon>
        <taxon>eudicotyledons</taxon>
        <taxon>Gunneridae</taxon>
        <taxon>Pentapetalae</taxon>
        <taxon>asterids</taxon>
        <taxon>campanulids</taxon>
        <taxon>Asterales</taxon>
        <taxon>Asteraceae</taxon>
        <taxon>Cichorioideae</taxon>
        <taxon>Cichorieae</taxon>
        <taxon>Lactucinae</taxon>
        <taxon>Lactuca</taxon>
    </lineage>
</organism>
<accession>A0AA35VG26</accession>
<gene>
    <name evidence="2" type="ORF">LSALG_LOCUS6137</name>
</gene>
<evidence type="ECO:0000256" key="1">
    <source>
        <dbReference type="SAM" id="MobiDB-lite"/>
    </source>
</evidence>
<reference evidence="2" key="1">
    <citation type="submission" date="2023-04" db="EMBL/GenBank/DDBJ databases">
        <authorList>
            <person name="Vijverberg K."/>
            <person name="Xiong W."/>
            <person name="Schranz E."/>
        </authorList>
    </citation>
    <scope>NUCLEOTIDE SEQUENCE</scope>
</reference>
<feature type="compositionally biased region" description="Polar residues" evidence="1">
    <location>
        <begin position="145"/>
        <end position="166"/>
    </location>
</feature>
<evidence type="ECO:0000313" key="3">
    <source>
        <dbReference type="Proteomes" id="UP001177003"/>
    </source>
</evidence>
<dbReference type="EMBL" id="OX465086">
    <property type="protein sequence ID" value="CAI9265540.1"/>
    <property type="molecule type" value="Genomic_DNA"/>
</dbReference>
<name>A0AA35VG26_LACSI</name>
<evidence type="ECO:0000313" key="2">
    <source>
        <dbReference type="EMBL" id="CAI9265540.1"/>
    </source>
</evidence>
<sequence>MDLDGSDDNNAIVPVDQPAAGLIICQECSDYFPKIPHGLDPISSMFKQHVAAEGTTLVKQAEDAASNKKVEKRLQEKPDAKKYRHKGVYPILEEKWDQLFGDAVAMGAGCVAPSLNPESVDKSINDADKIQNENGWSDEAMREYSQYSRPESLDNQENSFWTNFTE</sequence>
<feature type="region of interest" description="Disordered" evidence="1">
    <location>
        <begin position="127"/>
        <end position="166"/>
    </location>
</feature>
<dbReference type="AlphaFoldDB" id="A0AA35VG26"/>
<protein>
    <submittedName>
        <fullName evidence="2">Uncharacterized protein</fullName>
    </submittedName>
</protein>
<keyword evidence="3" id="KW-1185">Reference proteome</keyword>
<dbReference type="Proteomes" id="UP001177003">
    <property type="component" value="Chromosome 0"/>
</dbReference>
<dbReference type="Gene3D" id="1.20.1310.10">
    <property type="entry name" value="Cullin Repeats"/>
    <property type="match status" value="1"/>
</dbReference>